<dbReference type="Proteomes" id="UP000253594">
    <property type="component" value="Unassembled WGS sequence"/>
</dbReference>
<sequence>MKIRLLSDLHHEHFDGRRQLPELEA</sequence>
<gene>
    <name evidence="1" type="ORF">DT376_40410</name>
</gene>
<organism evidence="1 2">
    <name type="scientific">Pseudomonas aeruginosa</name>
    <dbReference type="NCBI Taxonomy" id="287"/>
    <lineage>
        <taxon>Bacteria</taxon>
        <taxon>Pseudomonadati</taxon>
        <taxon>Pseudomonadota</taxon>
        <taxon>Gammaproteobacteria</taxon>
        <taxon>Pseudomonadales</taxon>
        <taxon>Pseudomonadaceae</taxon>
        <taxon>Pseudomonas</taxon>
    </lineage>
</organism>
<feature type="non-terminal residue" evidence="1">
    <location>
        <position position="25"/>
    </location>
</feature>
<evidence type="ECO:0000313" key="2">
    <source>
        <dbReference type="Proteomes" id="UP000253594"/>
    </source>
</evidence>
<evidence type="ECO:0000313" key="1">
    <source>
        <dbReference type="EMBL" id="RCI69352.1"/>
    </source>
</evidence>
<reference evidence="1 2" key="1">
    <citation type="submission" date="2018-07" db="EMBL/GenBank/DDBJ databases">
        <title>Mechanisms of high-level aminoglycoside resistance among Gram-negative pathogens in Brazil.</title>
        <authorList>
            <person name="Ballaben A.S."/>
            <person name="Darini A.L.C."/>
            <person name="Doi Y."/>
        </authorList>
    </citation>
    <scope>NUCLEOTIDE SEQUENCE [LARGE SCALE GENOMIC DNA]</scope>
    <source>
        <strain evidence="1 2">B2-305</strain>
    </source>
</reference>
<proteinExistence type="predicted"/>
<protein>
    <submittedName>
        <fullName evidence="1">Metallo-dependent phosphatase</fullName>
    </submittedName>
</protein>
<name>A0A367LW85_PSEAI</name>
<dbReference type="EMBL" id="QORE01003163">
    <property type="protein sequence ID" value="RCI69352.1"/>
    <property type="molecule type" value="Genomic_DNA"/>
</dbReference>
<comment type="caution">
    <text evidence="1">The sequence shown here is derived from an EMBL/GenBank/DDBJ whole genome shotgun (WGS) entry which is preliminary data.</text>
</comment>
<accession>A0A367LW85</accession>
<dbReference type="AlphaFoldDB" id="A0A367LW85"/>